<feature type="coiled-coil region" evidence="1">
    <location>
        <begin position="288"/>
        <end position="315"/>
    </location>
</feature>
<feature type="region of interest" description="Disordered" evidence="2">
    <location>
        <begin position="892"/>
        <end position="1362"/>
    </location>
</feature>
<feature type="region of interest" description="Disordered" evidence="2">
    <location>
        <begin position="419"/>
        <end position="438"/>
    </location>
</feature>
<feature type="compositionally biased region" description="Low complexity" evidence="2">
    <location>
        <begin position="1057"/>
        <end position="1066"/>
    </location>
</feature>
<feature type="compositionally biased region" description="Low complexity" evidence="2">
    <location>
        <begin position="1242"/>
        <end position="1255"/>
    </location>
</feature>
<feature type="compositionally biased region" description="Polar residues" evidence="2">
    <location>
        <begin position="1001"/>
        <end position="1015"/>
    </location>
</feature>
<feature type="compositionally biased region" description="Basic and acidic residues" evidence="2">
    <location>
        <begin position="1023"/>
        <end position="1035"/>
    </location>
</feature>
<feature type="compositionally biased region" description="Pro residues" evidence="2">
    <location>
        <begin position="912"/>
        <end position="922"/>
    </location>
</feature>
<reference evidence="3" key="1">
    <citation type="journal article" date="2021" name="Proc. Natl. Acad. Sci. U.S.A.">
        <title>Three genomes in the algal genus Volvox reveal the fate of a haploid sex-determining region after a transition to homothallism.</title>
        <authorList>
            <person name="Yamamoto K."/>
            <person name="Hamaji T."/>
            <person name="Kawai-Toyooka H."/>
            <person name="Matsuzaki R."/>
            <person name="Takahashi F."/>
            <person name="Nishimura Y."/>
            <person name="Kawachi M."/>
            <person name="Noguchi H."/>
            <person name="Minakuchi Y."/>
            <person name="Umen J.G."/>
            <person name="Toyoda A."/>
            <person name="Nozaki H."/>
        </authorList>
    </citation>
    <scope>NUCLEOTIDE SEQUENCE</scope>
    <source>
        <strain evidence="3">NIES-3785</strain>
    </source>
</reference>
<name>A0A8J4D8R3_9CHLO</name>
<accession>A0A8J4D8R3</accession>
<feature type="region of interest" description="Disordered" evidence="2">
    <location>
        <begin position="351"/>
        <end position="370"/>
    </location>
</feature>
<dbReference type="EMBL" id="BNCQ01000002">
    <property type="protein sequence ID" value="GIL94857.1"/>
    <property type="molecule type" value="Genomic_DNA"/>
</dbReference>
<feature type="compositionally biased region" description="Polar residues" evidence="2">
    <location>
        <begin position="1045"/>
        <end position="1054"/>
    </location>
</feature>
<feature type="compositionally biased region" description="Gly residues" evidence="2">
    <location>
        <begin position="513"/>
        <end position="531"/>
    </location>
</feature>
<feature type="compositionally biased region" description="Basic and acidic residues" evidence="2">
    <location>
        <begin position="791"/>
        <end position="800"/>
    </location>
</feature>
<protein>
    <submittedName>
        <fullName evidence="3">Uncharacterized protein</fullName>
    </submittedName>
</protein>
<evidence type="ECO:0000313" key="3">
    <source>
        <dbReference type="EMBL" id="GIL94857.1"/>
    </source>
</evidence>
<feature type="compositionally biased region" description="Polar residues" evidence="2">
    <location>
        <begin position="423"/>
        <end position="432"/>
    </location>
</feature>
<feature type="region of interest" description="Disordered" evidence="2">
    <location>
        <begin position="512"/>
        <end position="536"/>
    </location>
</feature>
<evidence type="ECO:0000256" key="1">
    <source>
        <dbReference type="SAM" id="Coils"/>
    </source>
</evidence>
<feature type="region of interest" description="Disordered" evidence="2">
    <location>
        <begin position="659"/>
        <end position="809"/>
    </location>
</feature>
<organism evidence="3 4">
    <name type="scientific">Volvox reticuliferus</name>
    <dbReference type="NCBI Taxonomy" id="1737510"/>
    <lineage>
        <taxon>Eukaryota</taxon>
        <taxon>Viridiplantae</taxon>
        <taxon>Chlorophyta</taxon>
        <taxon>core chlorophytes</taxon>
        <taxon>Chlorophyceae</taxon>
        <taxon>CS clade</taxon>
        <taxon>Chlamydomonadales</taxon>
        <taxon>Volvocaceae</taxon>
        <taxon>Volvox</taxon>
    </lineage>
</organism>
<feature type="compositionally biased region" description="Low complexity" evidence="2">
    <location>
        <begin position="659"/>
        <end position="676"/>
    </location>
</feature>
<feature type="compositionally biased region" description="Low complexity" evidence="2">
    <location>
        <begin position="692"/>
        <end position="707"/>
    </location>
</feature>
<evidence type="ECO:0000256" key="2">
    <source>
        <dbReference type="SAM" id="MobiDB-lite"/>
    </source>
</evidence>
<dbReference type="Proteomes" id="UP000722791">
    <property type="component" value="Unassembled WGS sequence"/>
</dbReference>
<feature type="compositionally biased region" description="Low complexity" evidence="2">
    <location>
        <begin position="927"/>
        <end position="939"/>
    </location>
</feature>
<feature type="compositionally biased region" description="Polar residues" evidence="2">
    <location>
        <begin position="1301"/>
        <end position="1311"/>
    </location>
</feature>
<sequence length="1385" mass="138930">MGPRSLIRAEESALSSGYQSPVYRESSASYPPLNSMHQQINPNVLQMQLQELQMQLHLQPSNGQASQLQQPRIPGLGNATSMAMMHNSISGLTTGGSVQAHVLLVLTEPSLGAIFRQTLSQAPVPCVLYFASTLDLWNVVEQLKKTTGRISGPDIVFFQPEVLMANPGTVLRLKQMCGAGCAAVVLQGSEPIARALQADDFLAGPTPAHPLRKEDLALMILKWRSRQQVSGSSSNIPSDLSAGGALPNSAPGTTATNAFNAMPVTGLSARSPSGGAAAAVPSGALSPKSLQISQLQTLQAQLQALQQAKQEQKARGGVVTAAAQRSSNEIEPVGPPGPAAAAVTSAAVHVSPSRRPPPLRLASAGVPPTDAYPDVERNLARSSTPVLNGNTSIGGVGIGVTDVNELVAQVAELRRKLGDKSRTASMRSPTGSVTGGMALSPTSSLSGNFASGRTASGALAGALNSGGSEMGNAGGGATARSLSQQLALPPFTDLNLQLQSLQTKQKALQKMVAGGGSGHGGGPGNNNGAGGMAQQFSSGSSTAVAAMASGLGASQGVIASSSNNNRQPPLQSFGSVARPSVEPAAMAVPTVAAGPSPPRLASLPPASQLASLQLQQQLLQLQQLQLQLQQQQRLAMAASGGLGMAAAPTLTLEALQPGSRLLSTSPTGSLTSNLGSPLPSPGNAPGTLQAHVSNTGSDSGSVSRSNSFVAAGGTRYRPPRQRSPSPLGSTSGVAAGHISDTYPGPGASRFASPQFRSGSGSGAAGAAASGAGRRGAGTGSGHTSDSGASPDLRHSARERVSGGSKALARKSGDDAIAAALNAASGEADAGPDSSVGSPASVAIPSSAGTAAAELPNTLADAVRGLEGAGDGGSSTDGRSLMDASFVLEGSAGGGRGSISGGAASSIDLQPSPSTPATPPSPALPDAQQRQPQSQPQPRSNLGGTRLGSHRISSSRIQGEPSEDDDQSLRASATRQPLQVAGVGAPVLRPASITSGVGGRTNVPSNEATPPVTSTAGAVAAETTAKRPEKPSDAAEKSVQPLVQPAASTTPQTVELISAAGSGSGSAHPQLQDSPSAPSGPRAAFPEEDSVRVESPDSSAAQLHIEPSPPMPQQHALSSSKGSARGSAFSGGGKNMDAHPPAATQAARLARSDSQCDDRLPSIDGTQPITAAAIRGGGESSADGHAAAALSSLGRRQGSNRSAGSDSHRGEAACASGKSIHVISDRPSTDASAKVPSATGTTSQSQFQPPIQSSNPVGSMATCQSNDGGSLVASIEGSITAGLPRTGSRGATGSGQFGPGMSTPQLVSSVSRGRSGPATGYTDDIFPLLQTHERREVFSPAPLTGGDPQQQLQPPARPGTPPARRAARILLCSHPIVITREDFLPF</sequence>
<keyword evidence="1" id="KW-0175">Coiled coil</keyword>
<evidence type="ECO:0000313" key="4">
    <source>
        <dbReference type="Proteomes" id="UP000722791"/>
    </source>
</evidence>
<feature type="compositionally biased region" description="Low complexity" evidence="2">
    <location>
        <begin position="1117"/>
        <end position="1127"/>
    </location>
</feature>
<feature type="compositionally biased region" description="Basic and acidic residues" evidence="2">
    <location>
        <begin position="1149"/>
        <end position="1160"/>
    </location>
</feature>
<comment type="caution">
    <text evidence="3">The sequence shown here is derived from an EMBL/GenBank/DDBJ whole genome shotgun (WGS) entry which is preliminary data.</text>
</comment>
<gene>
    <name evidence="3" type="ORF">Vretimale_1012</name>
</gene>
<proteinExistence type="predicted"/>